<evidence type="ECO:0000256" key="8">
    <source>
        <dbReference type="SAM" id="Phobius"/>
    </source>
</evidence>
<evidence type="ECO:0000256" key="7">
    <source>
        <dbReference type="SAM" id="MobiDB-lite"/>
    </source>
</evidence>
<feature type="transmembrane region" description="Helical" evidence="8">
    <location>
        <begin position="418"/>
        <end position="438"/>
    </location>
</feature>
<dbReference type="InterPro" id="IPR020846">
    <property type="entry name" value="MFS_dom"/>
</dbReference>
<gene>
    <name evidence="10" type="ORF">FGIG_05882</name>
</gene>
<evidence type="ECO:0000256" key="6">
    <source>
        <dbReference type="ARBA" id="ARBA00023136"/>
    </source>
</evidence>
<evidence type="ECO:0000313" key="10">
    <source>
        <dbReference type="EMBL" id="TPP65753.1"/>
    </source>
</evidence>
<dbReference type="OrthoDB" id="2985014at2759"/>
<dbReference type="Gene3D" id="1.20.1250.20">
    <property type="entry name" value="MFS general substrate transporter like domains"/>
    <property type="match status" value="2"/>
</dbReference>
<keyword evidence="4" id="KW-0769">Symport</keyword>
<feature type="transmembrane region" description="Helical" evidence="8">
    <location>
        <begin position="213"/>
        <end position="233"/>
    </location>
</feature>
<dbReference type="Pfam" id="PF07690">
    <property type="entry name" value="MFS_1"/>
    <property type="match status" value="1"/>
</dbReference>
<feature type="transmembrane region" description="Helical" evidence="8">
    <location>
        <begin position="9"/>
        <end position="27"/>
    </location>
</feature>
<protein>
    <submittedName>
        <fullName evidence="10">Vesicular glutamate transporter 3</fullName>
    </submittedName>
</protein>
<name>A0A504YWE1_FASGI</name>
<dbReference type="PROSITE" id="PS50850">
    <property type="entry name" value="MFS"/>
    <property type="match status" value="1"/>
</dbReference>
<dbReference type="EMBL" id="SUNJ01002729">
    <property type="protein sequence ID" value="TPP65753.1"/>
    <property type="molecule type" value="Genomic_DNA"/>
</dbReference>
<feature type="transmembrane region" description="Helical" evidence="8">
    <location>
        <begin position="450"/>
        <end position="475"/>
    </location>
</feature>
<dbReference type="InterPro" id="IPR050382">
    <property type="entry name" value="MFS_Na/Anion_cotransporter"/>
</dbReference>
<dbReference type="FunFam" id="1.20.1250.20:FF:000003">
    <property type="entry name" value="Solute carrier family 17 member 3"/>
    <property type="match status" value="1"/>
</dbReference>
<evidence type="ECO:0000256" key="2">
    <source>
        <dbReference type="ARBA" id="ARBA00022448"/>
    </source>
</evidence>
<evidence type="ECO:0000256" key="3">
    <source>
        <dbReference type="ARBA" id="ARBA00022692"/>
    </source>
</evidence>
<evidence type="ECO:0000256" key="5">
    <source>
        <dbReference type="ARBA" id="ARBA00022989"/>
    </source>
</evidence>
<feature type="transmembrane region" description="Helical" evidence="8">
    <location>
        <begin position="487"/>
        <end position="506"/>
    </location>
</feature>
<comment type="caution">
    <text evidence="10">The sequence shown here is derived from an EMBL/GenBank/DDBJ whole genome shotgun (WGS) entry which is preliminary data.</text>
</comment>
<dbReference type="AlphaFoldDB" id="A0A504YWE1"/>
<feature type="transmembrane region" description="Helical" evidence="8">
    <location>
        <begin position="361"/>
        <end position="382"/>
    </location>
</feature>
<feature type="transmembrane region" description="Helical" evidence="8">
    <location>
        <begin position="313"/>
        <end position="334"/>
    </location>
</feature>
<feature type="transmembrane region" description="Helical" evidence="8">
    <location>
        <begin position="394"/>
        <end position="412"/>
    </location>
</feature>
<dbReference type="PANTHER" id="PTHR11662:SF399">
    <property type="entry name" value="FI19708P1-RELATED"/>
    <property type="match status" value="1"/>
</dbReference>
<feature type="region of interest" description="Disordered" evidence="7">
    <location>
        <begin position="261"/>
        <end position="284"/>
    </location>
</feature>
<dbReference type="SUPFAM" id="SSF103473">
    <property type="entry name" value="MFS general substrate transporter"/>
    <property type="match status" value="1"/>
</dbReference>
<keyword evidence="6 8" id="KW-0472">Membrane</keyword>
<reference evidence="10 11" key="1">
    <citation type="submission" date="2019-04" db="EMBL/GenBank/DDBJ databases">
        <title>Annotation for the trematode Fasciola gigantica.</title>
        <authorList>
            <person name="Choi Y.-J."/>
        </authorList>
    </citation>
    <scope>NUCLEOTIDE SEQUENCE [LARGE SCALE GENOMIC DNA]</scope>
    <source>
        <strain evidence="10">Uganda_cow_1</strain>
    </source>
</reference>
<dbReference type="PANTHER" id="PTHR11662">
    <property type="entry name" value="SOLUTE CARRIER FAMILY 17"/>
    <property type="match status" value="1"/>
</dbReference>
<feature type="domain" description="Major facilitator superfamily (MFS) profile" evidence="9">
    <location>
        <begin position="10"/>
        <end position="511"/>
    </location>
</feature>
<dbReference type="Proteomes" id="UP000316759">
    <property type="component" value="Unassembled WGS sequence"/>
</dbReference>
<sequence>MPKCTAPQCRYTVAFVLFLYLNLNYMIRVDINITLLSMVNDTSDRSLERNLTTVCGTKSVVDRSQKHSTGTYLWSRPIQGLILGAFFWGYIVVQIPGGLLAHYFGPRWLGMVCILGSGVADMCLPSAAKLGWITTIVCRMVQGIFQGPMMPISACLIGRWVPPNERSRYTAFVYAGVQVGTVIGQSVSGALSQVREVIDHETDLIEYVSYWPYVHYLFGALSLLLSLIWLFTVHDEPDLHPHITSAEREYLHLSLAHEADPSSTTKATQPPPANEKVDAERPINDKKISQTPVNEVDRLAVRSKKEPVPWRQILTSLPVWAIMICHVTYNWSWYSLITCMPTYMARVLGFDLFDNGLLSSIPYVVQCMIALVVAQTSDLLIARHVFSVTWVRKLNNLIALSGVGAGLLAVGSIGCQRVAAVCLLTTSIGLLGFSSSGYSANTVDLAPKFAGNIISVTNTLATFPGIFGPMLVGYITRDSSSVENWRIIFGVSTALAWFGALVNLILTSGEVQPWAQPSLLAEQEKPDQKSSTTDK</sequence>
<organism evidence="10 11">
    <name type="scientific">Fasciola gigantica</name>
    <name type="common">Giant liver fluke</name>
    <dbReference type="NCBI Taxonomy" id="46835"/>
    <lineage>
        <taxon>Eukaryota</taxon>
        <taxon>Metazoa</taxon>
        <taxon>Spiralia</taxon>
        <taxon>Lophotrochozoa</taxon>
        <taxon>Platyhelminthes</taxon>
        <taxon>Trematoda</taxon>
        <taxon>Digenea</taxon>
        <taxon>Plagiorchiida</taxon>
        <taxon>Echinostomata</taxon>
        <taxon>Echinostomatoidea</taxon>
        <taxon>Fasciolidae</taxon>
        <taxon>Fasciola</taxon>
    </lineage>
</organism>
<comment type="subcellular location">
    <subcellularLocation>
        <location evidence="1">Membrane</location>
        <topology evidence="1">Multi-pass membrane protein</topology>
    </subcellularLocation>
</comment>
<dbReference type="InterPro" id="IPR036259">
    <property type="entry name" value="MFS_trans_sf"/>
</dbReference>
<accession>A0A504YWE1</accession>
<dbReference type="FunFam" id="1.20.1250.20:FF:000423">
    <property type="entry name" value="Putative inorganic phosphate cotransporter-like Protein"/>
    <property type="match status" value="1"/>
</dbReference>
<evidence type="ECO:0000313" key="11">
    <source>
        <dbReference type="Proteomes" id="UP000316759"/>
    </source>
</evidence>
<keyword evidence="5 8" id="KW-1133">Transmembrane helix</keyword>
<evidence type="ECO:0000259" key="9">
    <source>
        <dbReference type="PROSITE" id="PS50850"/>
    </source>
</evidence>
<dbReference type="GO" id="GO:0015293">
    <property type="term" value="F:symporter activity"/>
    <property type="evidence" value="ECO:0007669"/>
    <property type="project" value="UniProtKB-KW"/>
</dbReference>
<feature type="transmembrane region" description="Helical" evidence="8">
    <location>
        <begin position="78"/>
        <end position="101"/>
    </location>
</feature>
<evidence type="ECO:0000256" key="4">
    <source>
        <dbReference type="ARBA" id="ARBA00022847"/>
    </source>
</evidence>
<dbReference type="STRING" id="46835.A0A504YWE1"/>
<keyword evidence="3 8" id="KW-0812">Transmembrane</keyword>
<keyword evidence="11" id="KW-1185">Reference proteome</keyword>
<dbReference type="GO" id="GO:0006820">
    <property type="term" value="P:monoatomic anion transport"/>
    <property type="evidence" value="ECO:0007669"/>
    <property type="project" value="TreeGrafter"/>
</dbReference>
<evidence type="ECO:0000256" key="1">
    <source>
        <dbReference type="ARBA" id="ARBA00004141"/>
    </source>
</evidence>
<dbReference type="GO" id="GO:0016020">
    <property type="term" value="C:membrane"/>
    <property type="evidence" value="ECO:0007669"/>
    <property type="project" value="UniProtKB-SubCell"/>
</dbReference>
<proteinExistence type="predicted"/>
<dbReference type="InterPro" id="IPR011701">
    <property type="entry name" value="MFS"/>
</dbReference>
<feature type="compositionally biased region" description="Basic and acidic residues" evidence="7">
    <location>
        <begin position="275"/>
        <end position="284"/>
    </location>
</feature>
<keyword evidence="2" id="KW-0813">Transport</keyword>